<reference evidence="1" key="1">
    <citation type="submission" date="2020-09" db="EMBL/GenBank/DDBJ databases">
        <title>Pelagicoccus enzymogenes sp. nov. with an EPS production, isolated from marine sediment.</title>
        <authorList>
            <person name="Feng X."/>
        </authorList>
    </citation>
    <scope>NUCLEOTIDE SEQUENCE</scope>
    <source>
        <strain evidence="1">NFK12</strain>
    </source>
</reference>
<dbReference type="Proteomes" id="UP000622317">
    <property type="component" value="Unassembled WGS sequence"/>
</dbReference>
<evidence type="ECO:0000313" key="2">
    <source>
        <dbReference type="Proteomes" id="UP000622317"/>
    </source>
</evidence>
<organism evidence="1 2">
    <name type="scientific">Pelagicoccus enzymogenes</name>
    <dbReference type="NCBI Taxonomy" id="2773457"/>
    <lineage>
        <taxon>Bacteria</taxon>
        <taxon>Pseudomonadati</taxon>
        <taxon>Verrucomicrobiota</taxon>
        <taxon>Opitutia</taxon>
        <taxon>Puniceicoccales</taxon>
        <taxon>Pelagicoccaceae</taxon>
        <taxon>Pelagicoccus</taxon>
    </lineage>
</organism>
<name>A0A927IGE4_9BACT</name>
<dbReference type="Gene3D" id="1.20.1290.10">
    <property type="entry name" value="AhpD-like"/>
    <property type="match status" value="1"/>
</dbReference>
<gene>
    <name evidence="1" type="ORF">IEN85_16530</name>
</gene>
<dbReference type="InterPro" id="IPR029032">
    <property type="entry name" value="AhpD-like"/>
</dbReference>
<protein>
    <submittedName>
        <fullName evidence="1">Uncharacterized protein</fullName>
    </submittedName>
</protein>
<keyword evidence="2" id="KW-1185">Reference proteome</keyword>
<evidence type="ECO:0000313" key="1">
    <source>
        <dbReference type="EMBL" id="MBD5781107.1"/>
    </source>
</evidence>
<proteinExistence type="predicted"/>
<comment type="caution">
    <text evidence="1">The sequence shown here is derived from an EMBL/GenBank/DDBJ whole genome shotgun (WGS) entry which is preliminary data.</text>
</comment>
<dbReference type="SUPFAM" id="SSF69118">
    <property type="entry name" value="AhpD-like"/>
    <property type="match status" value="1"/>
</dbReference>
<dbReference type="EMBL" id="JACYFG010000040">
    <property type="protein sequence ID" value="MBD5781107.1"/>
    <property type="molecule type" value="Genomic_DNA"/>
</dbReference>
<dbReference type="RefSeq" id="WP_191618211.1">
    <property type="nucleotide sequence ID" value="NZ_JACYFG010000040.1"/>
</dbReference>
<accession>A0A927IGE4</accession>
<sequence length="179" mass="19516">MTTETTQTTDPKQAALSQIEAFEAAYGYDATYMKAMLEHAPEALEVFNGFVPMAGHREHAPLEVYFAAKLTAYRIADCGPCLQLAVRMAQEAGVSDALIRALVFDKGELSELLARTRDFTRACLANQPDCESLRTELSWELGPAAMSELALAIAAAQVFPVVKRATGYYQSCSLVTLEV</sequence>
<dbReference type="AlphaFoldDB" id="A0A927IGE4"/>